<evidence type="ECO:0000256" key="1">
    <source>
        <dbReference type="SAM" id="Phobius"/>
    </source>
</evidence>
<dbReference type="Gene3D" id="1.20.1070.10">
    <property type="entry name" value="Rhodopsin 7-helix transmembrane proteins"/>
    <property type="match status" value="1"/>
</dbReference>
<dbReference type="EMBL" id="UZAE01000859">
    <property type="protein sequence ID" value="VDN97810.1"/>
    <property type="molecule type" value="Genomic_DNA"/>
</dbReference>
<sequence length="339" mass="38951">MTENSLDPISRTFWYCVPFDEWPDAVDILTIIFEVSGIILNLLTAFLLFRIRHGPRQNVVLLKTLTIHCLLVCIVNLIEDCDPDGVTTDNYVFNTLMCVFWNARFFYWIFFVAVSQCLVFLAVDRVLTLYKCDQLRFTSPRRRIVVYEITIHAFSTLLTLPQVLTVNLQHGGCACAPNKVNIPFLTVIYAHVYLWFTLLFVTDGSILLCSAYYIMKWVRETPSRDQLDDLNELSFEVFSEHGIHLEQYKGKGYKTASMCILPLAMSYILTFSYDSTYQFVSALGLATFIINSIPQKIGGLLLVVHVNVVPVVLFFYLPPLKEFAARYFLAPLHVVKYPK</sequence>
<feature type="transmembrane region" description="Helical" evidence="1">
    <location>
        <begin position="144"/>
        <end position="164"/>
    </location>
</feature>
<reference evidence="2 3" key="2">
    <citation type="submission" date="2018-11" db="EMBL/GenBank/DDBJ databases">
        <authorList>
            <consortium name="Pathogen Informatics"/>
        </authorList>
    </citation>
    <scope>NUCLEOTIDE SEQUENCE [LARGE SCALE GENOMIC DNA]</scope>
</reference>
<feature type="transmembrane region" description="Helical" evidence="1">
    <location>
        <begin position="28"/>
        <end position="48"/>
    </location>
</feature>
<evidence type="ECO:0000313" key="3">
    <source>
        <dbReference type="Proteomes" id="UP000278807"/>
    </source>
</evidence>
<keyword evidence="1" id="KW-0812">Transmembrane</keyword>
<organism evidence="4">
    <name type="scientific">Rodentolepis nana</name>
    <name type="common">Dwarf tapeworm</name>
    <name type="synonym">Hymenolepis nana</name>
    <dbReference type="NCBI Taxonomy" id="102285"/>
    <lineage>
        <taxon>Eukaryota</taxon>
        <taxon>Metazoa</taxon>
        <taxon>Spiralia</taxon>
        <taxon>Lophotrochozoa</taxon>
        <taxon>Platyhelminthes</taxon>
        <taxon>Cestoda</taxon>
        <taxon>Eucestoda</taxon>
        <taxon>Cyclophyllidea</taxon>
        <taxon>Hymenolepididae</taxon>
        <taxon>Rodentolepis</taxon>
    </lineage>
</organism>
<feature type="transmembrane region" description="Helical" evidence="1">
    <location>
        <begin position="300"/>
        <end position="317"/>
    </location>
</feature>
<dbReference type="STRING" id="102285.A0A0R3T4G6"/>
<dbReference type="WBParaSite" id="HNAJ_0000195201-mRNA-1">
    <property type="protein sequence ID" value="HNAJ_0000195201-mRNA-1"/>
    <property type="gene ID" value="HNAJ_0000195201"/>
</dbReference>
<reference evidence="4" key="1">
    <citation type="submission" date="2017-02" db="UniProtKB">
        <authorList>
            <consortium name="WormBaseParasite"/>
        </authorList>
    </citation>
    <scope>IDENTIFICATION</scope>
</reference>
<keyword evidence="3" id="KW-1185">Reference proteome</keyword>
<dbReference type="Proteomes" id="UP000278807">
    <property type="component" value="Unassembled WGS sequence"/>
</dbReference>
<dbReference type="AlphaFoldDB" id="A0A0R3T4G6"/>
<feature type="transmembrane region" description="Helical" evidence="1">
    <location>
        <begin position="192"/>
        <end position="214"/>
    </location>
</feature>
<gene>
    <name evidence="2" type="ORF">HNAJ_LOCUS1951</name>
</gene>
<evidence type="ECO:0000313" key="2">
    <source>
        <dbReference type="EMBL" id="VDN97810.1"/>
    </source>
</evidence>
<accession>A0A0R3T4G6</accession>
<keyword evidence="1" id="KW-1133">Transmembrane helix</keyword>
<feature type="transmembrane region" description="Helical" evidence="1">
    <location>
        <begin position="60"/>
        <end position="78"/>
    </location>
</feature>
<name>A0A0R3T4G6_RODNA</name>
<proteinExistence type="predicted"/>
<dbReference type="OrthoDB" id="6256425at2759"/>
<keyword evidence="1" id="KW-0472">Membrane</keyword>
<dbReference type="SUPFAM" id="SSF81321">
    <property type="entry name" value="Family A G protein-coupled receptor-like"/>
    <property type="match status" value="1"/>
</dbReference>
<feature type="transmembrane region" description="Helical" evidence="1">
    <location>
        <begin position="105"/>
        <end position="123"/>
    </location>
</feature>
<evidence type="ECO:0000313" key="4">
    <source>
        <dbReference type="WBParaSite" id="HNAJ_0000195201-mRNA-1"/>
    </source>
</evidence>
<protein>
    <submittedName>
        <fullName evidence="4">G_PROTEIN_RECEP_F1_2 domain-containing protein</fullName>
    </submittedName>
</protein>